<dbReference type="PANTHER" id="PTHR30221">
    <property type="entry name" value="SMALL-CONDUCTANCE MECHANOSENSITIVE CHANNEL"/>
    <property type="match status" value="1"/>
</dbReference>
<dbReference type="Pfam" id="PF00924">
    <property type="entry name" value="MS_channel_2nd"/>
    <property type="match status" value="1"/>
</dbReference>
<dbReference type="InterPro" id="IPR049278">
    <property type="entry name" value="MS_channel_C"/>
</dbReference>
<dbReference type="InterPro" id="IPR045275">
    <property type="entry name" value="MscS_archaea/bacteria_type"/>
</dbReference>
<comment type="similarity">
    <text evidence="2">Belongs to the MscS (TC 1.A.23) family.</text>
</comment>
<evidence type="ECO:0000313" key="11">
    <source>
        <dbReference type="Proteomes" id="UP000223913"/>
    </source>
</evidence>
<keyword evidence="3" id="KW-1003">Cell membrane</keyword>
<evidence type="ECO:0000259" key="9">
    <source>
        <dbReference type="Pfam" id="PF21082"/>
    </source>
</evidence>
<dbReference type="Pfam" id="PF21082">
    <property type="entry name" value="MS_channel_3rd"/>
    <property type="match status" value="1"/>
</dbReference>
<protein>
    <submittedName>
        <fullName evidence="10">Mechanosensitive ion channel protein MscS</fullName>
    </submittedName>
</protein>
<dbReference type="SUPFAM" id="SSF50182">
    <property type="entry name" value="Sm-like ribonucleoproteins"/>
    <property type="match status" value="1"/>
</dbReference>
<dbReference type="OrthoDB" id="1522493at2"/>
<keyword evidence="11" id="KW-1185">Reference proteome</keyword>
<evidence type="ECO:0000256" key="3">
    <source>
        <dbReference type="ARBA" id="ARBA00022475"/>
    </source>
</evidence>
<proteinExistence type="inferred from homology"/>
<dbReference type="InterPro" id="IPR006685">
    <property type="entry name" value="MscS_channel_2nd"/>
</dbReference>
<dbReference type="InterPro" id="IPR010920">
    <property type="entry name" value="LSM_dom_sf"/>
</dbReference>
<dbReference type="GO" id="GO:0008381">
    <property type="term" value="F:mechanosensitive monoatomic ion channel activity"/>
    <property type="evidence" value="ECO:0007669"/>
    <property type="project" value="InterPro"/>
</dbReference>
<dbReference type="InterPro" id="IPR011066">
    <property type="entry name" value="MscS_channel_C_sf"/>
</dbReference>
<dbReference type="SUPFAM" id="SSF82689">
    <property type="entry name" value="Mechanosensitive channel protein MscS (YggB), C-terminal domain"/>
    <property type="match status" value="1"/>
</dbReference>
<feature type="transmembrane region" description="Helical" evidence="7">
    <location>
        <begin position="22"/>
        <end position="40"/>
    </location>
</feature>
<evidence type="ECO:0000256" key="6">
    <source>
        <dbReference type="ARBA" id="ARBA00023136"/>
    </source>
</evidence>
<feature type="domain" description="Mechanosensitive ion channel MscS" evidence="8">
    <location>
        <begin position="113"/>
        <end position="176"/>
    </location>
</feature>
<evidence type="ECO:0000256" key="4">
    <source>
        <dbReference type="ARBA" id="ARBA00022692"/>
    </source>
</evidence>
<dbReference type="GO" id="GO:0005886">
    <property type="term" value="C:plasma membrane"/>
    <property type="evidence" value="ECO:0007669"/>
    <property type="project" value="UniProtKB-SubCell"/>
</dbReference>
<dbReference type="Proteomes" id="UP000223913">
    <property type="component" value="Unassembled WGS sequence"/>
</dbReference>
<keyword evidence="5 7" id="KW-1133">Transmembrane helix</keyword>
<feature type="transmembrane region" description="Helical" evidence="7">
    <location>
        <begin position="86"/>
        <end position="108"/>
    </location>
</feature>
<dbReference type="SUPFAM" id="SSF82861">
    <property type="entry name" value="Mechanosensitive channel protein MscS (YggB), transmembrane region"/>
    <property type="match status" value="1"/>
</dbReference>
<evidence type="ECO:0000256" key="2">
    <source>
        <dbReference type="ARBA" id="ARBA00008017"/>
    </source>
</evidence>
<accession>A0A2D0N952</accession>
<reference evidence="10 11" key="1">
    <citation type="submission" date="2017-10" db="EMBL/GenBank/DDBJ databases">
        <title>The draft genome sequence of Lewinella nigricans NBRC 102662.</title>
        <authorList>
            <person name="Wang K."/>
        </authorList>
    </citation>
    <scope>NUCLEOTIDE SEQUENCE [LARGE SCALE GENOMIC DNA]</scope>
    <source>
        <strain evidence="10 11">NBRC 102662</strain>
    </source>
</reference>
<dbReference type="AlphaFoldDB" id="A0A2D0N952"/>
<dbReference type="PANTHER" id="PTHR30221:SF1">
    <property type="entry name" value="SMALL-CONDUCTANCE MECHANOSENSITIVE CHANNEL"/>
    <property type="match status" value="1"/>
</dbReference>
<dbReference type="Gene3D" id="1.10.287.1260">
    <property type="match status" value="1"/>
</dbReference>
<dbReference type="Gene3D" id="2.30.30.60">
    <property type="match status" value="1"/>
</dbReference>
<evidence type="ECO:0000256" key="7">
    <source>
        <dbReference type="SAM" id="Phobius"/>
    </source>
</evidence>
<dbReference type="RefSeq" id="WP_099151598.1">
    <property type="nucleotide sequence ID" value="NZ_PDUD01000023.1"/>
</dbReference>
<dbReference type="InterPro" id="IPR011014">
    <property type="entry name" value="MscS_channel_TM-2"/>
</dbReference>
<organism evidence="10 11">
    <name type="scientific">Flavilitoribacter nigricans (strain ATCC 23147 / DSM 23189 / NBRC 102662 / NCIMB 1420 / SS-2)</name>
    <name type="common">Lewinella nigricans</name>
    <dbReference type="NCBI Taxonomy" id="1122177"/>
    <lineage>
        <taxon>Bacteria</taxon>
        <taxon>Pseudomonadati</taxon>
        <taxon>Bacteroidota</taxon>
        <taxon>Saprospiria</taxon>
        <taxon>Saprospirales</taxon>
        <taxon>Lewinellaceae</taxon>
        <taxon>Flavilitoribacter</taxon>
    </lineage>
</organism>
<gene>
    <name evidence="10" type="ORF">CRP01_18680</name>
</gene>
<name>A0A2D0N952_FLAN2</name>
<evidence type="ECO:0000313" key="10">
    <source>
        <dbReference type="EMBL" id="PHN05051.1"/>
    </source>
</evidence>
<evidence type="ECO:0000256" key="1">
    <source>
        <dbReference type="ARBA" id="ARBA00004651"/>
    </source>
</evidence>
<comment type="caution">
    <text evidence="10">The sequence shown here is derived from an EMBL/GenBank/DDBJ whole genome shotgun (WGS) entry which is preliminary data.</text>
</comment>
<feature type="transmembrane region" description="Helical" evidence="7">
    <location>
        <begin position="60"/>
        <end position="80"/>
    </location>
</feature>
<evidence type="ECO:0000256" key="5">
    <source>
        <dbReference type="ARBA" id="ARBA00022989"/>
    </source>
</evidence>
<dbReference type="EMBL" id="PDUD01000023">
    <property type="protein sequence ID" value="PHN05051.1"/>
    <property type="molecule type" value="Genomic_DNA"/>
</dbReference>
<feature type="domain" description="Mechanosensitive ion channel MscS C-terminal" evidence="9">
    <location>
        <begin position="184"/>
        <end position="245"/>
    </location>
</feature>
<comment type="subcellular location">
    <subcellularLocation>
        <location evidence="1">Cell membrane</location>
        <topology evidence="1">Multi-pass membrane protein</topology>
    </subcellularLocation>
</comment>
<dbReference type="InterPro" id="IPR023408">
    <property type="entry name" value="MscS_beta-dom_sf"/>
</dbReference>
<sequence>MEQLIADVKTQIISYYDQLVSLLPKMIFSVLVLLLTFYLARKISRFGKTQLNLRMEDPLLAQFFARVIRWLVIVIGFLVILRIVGLGAAAASLLAGAGITAFIIGFAFKDIGENFLAGILMAFKRPFRIGDIVETGGITGVIKGLSLRDTHMKTFDGKDVYVPNGQIMKNPIFNYTIDGFMRLDFTIGLDYGSDLDKATRIIYETLEHIHGILWDEGKDPNVVISSLGSSTINITVYFWIDTFDKTVSSLAVKTNAIRETVQALTKGGIQMPSDIMELKTYNDMPIPMVNRLDKQDSAA</sequence>
<keyword evidence="4 7" id="KW-0812">Transmembrane</keyword>
<dbReference type="Gene3D" id="3.30.70.100">
    <property type="match status" value="1"/>
</dbReference>
<keyword evidence="6 7" id="KW-0472">Membrane</keyword>
<evidence type="ECO:0000259" key="8">
    <source>
        <dbReference type="Pfam" id="PF00924"/>
    </source>
</evidence>